<evidence type="ECO:0000313" key="10">
    <source>
        <dbReference type="EMBL" id="REC95579.1"/>
    </source>
</evidence>
<evidence type="ECO:0000259" key="9">
    <source>
        <dbReference type="PROSITE" id="PS50850"/>
    </source>
</evidence>
<feature type="transmembrane region" description="Helical" evidence="8">
    <location>
        <begin position="227"/>
        <end position="249"/>
    </location>
</feature>
<comment type="subcellular location">
    <subcellularLocation>
        <location evidence="1">Cell membrane</location>
        <topology evidence="1">Multi-pass membrane protein</topology>
    </subcellularLocation>
</comment>
<evidence type="ECO:0000256" key="3">
    <source>
        <dbReference type="ARBA" id="ARBA00022475"/>
    </source>
</evidence>
<protein>
    <submittedName>
        <fullName evidence="10">Putative MFS family arabinose efflux permease</fullName>
    </submittedName>
</protein>
<dbReference type="Proteomes" id="UP000256334">
    <property type="component" value="Unassembled WGS sequence"/>
</dbReference>
<keyword evidence="3" id="KW-1003">Cell membrane</keyword>
<dbReference type="PANTHER" id="PTHR23513:SF11">
    <property type="entry name" value="STAPHYLOFERRIN A TRANSPORTER"/>
    <property type="match status" value="1"/>
</dbReference>
<dbReference type="GO" id="GO:0005886">
    <property type="term" value="C:plasma membrane"/>
    <property type="evidence" value="ECO:0007669"/>
    <property type="project" value="UniProtKB-SubCell"/>
</dbReference>
<feature type="transmembrane region" description="Helical" evidence="8">
    <location>
        <begin position="287"/>
        <end position="305"/>
    </location>
</feature>
<evidence type="ECO:0000256" key="8">
    <source>
        <dbReference type="SAM" id="Phobius"/>
    </source>
</evidence>
<keyword evidence="6 8" id="KW-0472">Membrane</keyword>
<feature type="transmembrane region" description="Helical" evidence="8">
    <location>
        <begin position="349"/>
        <end position="370"/>
    </location>
</feature>
<dbReference type="PANTHER" id="PTHR23513">
    <property type="entry name" value="INTEGRAL MEMBRANE EFFLUX PROTEIN-RELATED"/>
    <property type="match status" value="1"/>
</dbReference>
<dbReference type="InterPro" id="IPR010290">
    <property type="entry name" value="TM_effector"/>
</dbReference>
<feature type="transmembrane region" description="Helical" evidence="8">
    <location>
        <begin position="261"/>
        <end position="280"/>
    </location>
</feature>
<dbReference type="OrthoDB" id="9775268at2"/>
<reference evidence="10 11" key="1">
    <citation type="submission" date="2018-07" db="EMBL/GenBank/DDBJ databases">
        <title>Genomic Encyclopedia of Type Strains, Phase IV (KMG-IV): sequencing the most valuable type-strain genomes for metagenomic binning, comparative biology and taxonomic classification.</title>
        <authorList>
            <person name="Goeker M."/>
        </authorList>
    </citation>
    <scope>NUCLEOTIDE SEQUENCE [LARGE SCALE GENOMIC DNA]</scope>
    <source>
        <strain evidence="10 11">DSM 14324</strain>
    </source>
</reference>
<feature type="transmembrane region" description="Helical" evidence="8">
    <location>
        <begin position="89"/>
        <end position="112"/>
    </location>
</feature>
<evidence type="ECO:0000313" key="11">
    <source>
        <dbReference type="Proteomes" id="UP000256334"/>
    </source>
</evidence>
<feature type="transmembrane region" description="Helical" evidence="8">
    <location>
        <begin position="376"/>
        <end position="394"/>
    </location>
</feature>
<feature type="transmembrane region" description="Helical" evidence="8">
    <location>
        <begin position="12"/>
        <end position="31"/>
    </location>
</feature>
<feature type="region of interest" description="Disordered" evidence="7">
    <location>
        <begin position="401"/>
        <end position="420"/>
    </location>
</feature>
<dbReference type="EMBL" id="QRDJ01000006">
    <property type="protein sequence ID" value="REC95579.1"/>
    <property type="molecule type" value="Genomic_DNA"/>
</dbReference>
<dbReference type="CDD" id="cd06173">
    <property type="entry name" value="MFS_MefA_like"/>
    <property type="match status" value="1"/>
</dbReference>
<feature type="transmembrane region" description="Helical" evidence="8">
    <location>
        <begin position="162"/>
        <end position="194"/>
    </location>
</feature>
<evidence type="ECO:0000256" key="7">
    <source>
        <dbReference type="SAM" id="MobiDB-lite"/>
    </source>
</evidence>
<dbReference type="InterPro" id="IPR020846">
    <property type="entry name" value="MFS_dom"/>
</dbReference>
<feature type="compositionally biased region" description="Basic and acidic residues" evidence="7">
    <location>
        <begin position="401"/>
        <end position="411"/>
    </location>
</feature>
<evidence type="ECO:0000256" key="1">
    <source>
        <dbReference type="ARBA" id="ARBA00004651"/>
    </source>
</evidence>
<dbReference type="GO" id="GO:0022857">
    <property type="term" value="F:transmembrane transporter activity"/>
    <property type="evidence" value="ECO:0007669"/>
    <property type="project" value="InterPro"/>
</dbReference>
<gene>
    <name evidence="10" type="ORF">C8D72_0232</name>
</gene>
<dbReference type="Pfam" id="PF05977">
    <property type="entry name" value="MFS_3"/>
    <property type="match status" value="1"/>
</dbReference>
<dbReference type="Gene3D" id="1.20.1250.20">
    <property type="entry name" value="MFS general substrate transporter like domains"/>
    <property type="match status" value="2"/>
</dbReference>
<evidence type="ECO:0000256" key="4">
    <source>
        <dbReference type="ARBA" id="ARBA00022692"/>
    </source>
</evidence>
<evidence type="ECO:0000256" key="2">
    <source>
        <dbReference type="ARBA" id="ARBA00022448"/>
    </source>
</evidence>
<sequence>MPDRRLFRSLSVYNYRLWFGGALVSNVGTWMQRIAQDWLVLTVLTAHDASAMGITMALQFGPQLLLLPLSGFAVDYFDRRRLIMLSQALQGLLALGLGILTLTGAVTLWQVYGFALALGCVTAFDAPARQVFVNDLVGEKLLANAVALNSTSFNAARMVGPAVAGLLIAAAGTGWLFIINALSFAGVLGALCLLRVNELVVGERATRGPGGLTEGFRYVRGRPDLSALLFMLFLIGTFGFNFPVFISTMSVSVFDGDANQYGLLTTCLAVGSVTGSLLAARREQPRMGLLLVSSLSFGVFCTLAALAPSVWLFAITLMLTGLSALTFMTASNATMQLTTTPAMRGRVMALRTAVTMGGTPIGAPIVGAIADHAGPRWAMLVAGAAGLGAAVVALRARVTERRRNTADDSEHAWPANTSDR</sequence>
<comment type="caution">
    <text evidence="10">The sequence shown here is derived from an EMBL/GenBank/DDBJ whole genome shotgun (WGS) entry which is preliminary data.</text>
</comment>
<keyword evidence="2" id="KW-0813">Transport</keyword>
<keyword evidence="11" id="KW-1185">Reference proteome</keyword>
<feature type="transmembrane region" description="Helical" evidence="8">
    <location>
        <begin position="311"/>
        <end position="328"/>
    </location>
</feature>
<evidence type="ECO:0000256" key="5">
    <source>
        <dbReference type="ARBA" id="ARBA00022989"/>
    </source>
</evidence>
<organism evidence="10 11">
    <name type="scientific">Kushneria indalinina DSM 14324</name>
    <dbReference type="NCBI Taxonomy" id="1122140"/>
    <lineage>
        <taxon>Bacteria</taxon>
        <taxon>Pseudomonadati</taxon>
        <taxon>Pseudomonadota</taxon>
        <taxon>Gammaproteobacteria</taxon>
        <taxon>Oceanospirillales</taxon>
        <taxon>Halomonadaceae</taxon>
        <taxon>Kushneria</taxon>
    </lineage>
</organism>
<dbReference type="RefSeq" id="WP_115852585.1">
    <property type="nucleotide sequence ID" value="NZ_QRDJ01000006.1"/>
</dbReference>
<dbReference type="AlphaFoldDB" id="A0A3D9DZ11"/>
<accession>A0A3D9DZ11</accession>
<name>A0A3D9DZ11_9GAMM</name>
<dbReference type="InterPro" id="IPR036259">
    <property type="entry name" value="MFS_trans_sf"/>
</dbReference>
<feature type="domain" description="Major facilitator superfamily (MFS) profile" evidence="9">
    <location>
        <begin position="178"/>
        <end position="420"/>
    </location>
</feature>
<evidence type="ECO:0000256" key="6">
    <source>
        <dbReference type="ARBA" id="ARBA00023136"/>
    </source>
</evidence>
<keyword evidence="5 8" id="KW-1133">Transmembrane helix</keyword>
<keyword evidence="4 8" id="KW-0812">Transmembrane</keyword>
<dbReference type="PROSITE" id="PS50850">
    <property type="entry name" value="MFS"/>
    <property type="match status" value="1"/>
</dbReference>
<feature type="transmembrane region" description="Helical" evidence="8">
    <location>
        <begin position="51"/>
        <end position="77"/>
    </location>
</feature>
<proteinExistence type="predicted"/>
<dbReference type="SUPFAM" id="SSF103473">
    <property type="entry name" value="MFS general substrate transporter"/>
    <property type="match status" value="1"/>
</dbReference>